<keyword evidence="2" id="KW-1185">Reference proteome</keyword>
<dbReference type="HOGENOM" id="CLU_2011992_0_0_3"/>
<gene>
    <name evidence="1" type="ORF">GKIL_0788</name>
</gene>
<dbReference type="Proteomes" id="UP000017396">
    <property type="component" value="Chromosome"/>
</dbReference>
<dbReference type="KEGG" id="glj:GKIL_0788"/>
<protein>
    <submittedName>
        <fullName evidence="1">Uncharacterized protein</fullName>
    </submittedName>
</protein>
<proteinExistence type="predicted"/>
<evidence type="ECO:0000313" key="2">
    <source>
        <dbReference type="Proteomes" id="UP000017396"/>
    </source>
</evidence>
<name>U5QHC2_GLOK1</name>
<dbReference type="EMBL" id="CP003587">
    <property type="protein sequence ID" value="AGY57034.1"/>
    <property type="molecule type" value="Genomic_DNA"/>
</dbReference>
<dbReference type="AlphaFoldDB" id="U5QHC2"/>
<organism evidence="1 2">
    <name type="scientific">Gloeobacter kilaueensis (strain ATCC BAA-2537 / CCAP 1431/1 / ULC 316 / JS1)</name>
    <dbReference type="NCBI Taxonomy" id="1183438"/>
    <lineage>
        <taxon>Bacteria</taxon>
        <taxon>Bacillati</taxon>
        <taxon>Cyanobacteriota</taxon>
        <taxon>Cyanophyceae</taxon>
        <taxon>Gloeobacterales</taxon>
        <taxon>Gloeobacteraceae</taxon>
        <taxon>Gloeobacter</taxon>
    </lineage>
</organism>
<dbReference type="Pfam" id="PF09979">
    <property type="entry name" value="DUF2213"/>
    <property type="match status" value="1"/>
</dbReference>
<dbReference type="OrthoDB" id="9813763at2"/>
<dbReference type="InterPro" id="IPR016913">
    <property type="entry name" value="UCP029215"/>
</dbReference>
<reference evidence="1 2" key="1">
    <citation type="journal article" date="2013" name="PLoS ONE">
        <title>Cultivation and Complete Genome Sequencing of Gloeobacter kilaueensis sp. nov., from a Lava Cave in Kilauea Caldera, Hawai'i.</title>
        <authorList>
            <person name="Saw J.H."/>
            <person name="Schatz M."/>
            <person name="Brown M.V."/>
            <person name="Kunkel D.D."/>
            <person name="Foster J.S."/>
            <person name="Shick H."/>
            <person name="Christensen S."/>
            <person name="Hou S."/>
            <person name="Wan X."/>
            <person name="Donachie S.P."/>
        </authorList>
    </citation>
    <scope>NUCLEOTIDE SEQUENCE [LARGE SCALE GENOMIC DNA]</scope>
    <source>
        <strain evidence="2">JS</strain>
    </source>
</reference>
<accession>U5QHC2</accession>
<evidence type="ECO:0000313" key="1">
    <source>
        <dbReference type="EMBL" id="AGY57034.1"/>
    </source>
</evidence>
<sequence>MFLSTSIRARGRSAGYSTVSILERGVYRGQPYTHRQKNIRYNHVCLTDSGRGGTQVSVLMDSSDFDRRAAIERLREQNRQRMCDAWRWPWSCSGPTILLPEQIADLLALQALQNIEYPLILCL</sequence>